<dbReference type="Gene3D" id="1.10.1200.10">
    <property type="entry name" value="ACP-like"/>
    <property type="match status" value="1"/>
</dbReference>
<accession>A0A2W2GZ71</accession>
<dbReference type="InterPro" id="IPR036736">
    <property type="entry name" value="ACP-like_sf"/>
</dbReference>
<proteinExistence type="predicted"/>
<organism evidence="2 3">
    <name type="scientific">Spongiactinospora gelatinilytica</name>
    <dbReference type="NCBI Taxonomy" id="2666298"/>
    <lineage>
        <taxon>Bacteria</taxon>
        <taxon>Bacillati</taxon>
        <taxon>Actinomycetota</taxon>
        <taxon>Actinomycetes</taxon>
        <taxon>Streptosporangiales</taxon>
        <taxon>Streptosporangiaceae</taxon>
        <taxon>Spongiactinospora</taxon>
    </lineage>
</organism>
<keyword evidence="3" id="KW-1185">Reference proteome</keyword>
<dbReference type="AlphaFoldDB" id="A0A2W2GZ71"/>
<dbReference type="PROSITE" id="PS50075">
    <property type="entry name" value="CARRIER"/>
    <property type="match status" value="1"/>
</dbReference>
<evidence type="ECO:0000313" key="2">
    <source>
        <dbReference type="EMBL" id="PZG53362.1"/>
    </source>
</evidence>
<reference evidence="2 3" key="1">
    <citation type="submission" date="2018-01" db="EMBL/GenBank/DDBJ databases">
        <title>Draft genome sequence of Sphaerisporangium sp. 7K107.</title>
        <authorList>
            <person name="Sahin N."/>
            <person name="Saygin H."/>
            <person name="Ay H."/>
        </authorList>
    </citation>
    <scope>NUCLEOTIDE SEQUENCE [LARGE SCALE GENOMIC DNA]</scope>
    <source>
        <strain evidence="2 3">7K107</strain>
    </source>
</reference>
<protein>
    <submittedName>
        <fullName evidence="2">Acyl carrier protein</fullName>
    </submittedName>
</protein>
<name>A0A2W2GZ71_9ACTN</name>
<dbReference type="RefSeq" id="WP_111165994.1">
    <property type="nucleotide sequence ID" value="NZ_POUA01000025.1"/>
</dbReference>
<dbReference type="Pfam" id="PF00550">
    <property type="entry name" value="PP-binding"/>
    <property type="match status" value="1"/>
</dbReference>
<dbReference type="SUPFAM" id="SSF47336">
    <property type="entry name" value="ACP-like"/>
    <property type="match status" value="1"/>
</dbReference>
<dbReference type="InterPro" id="IPR009081">
    <property type="entry name" value="PP-bd_ACP"/>
</dbReference>
<comment type="caution">
    <text evidence="2">The sequence shown here is derived from an EMBL/GenBank/DDBJ whole genome shotgun (WGS) entry which is preliminary data.</text>
</comment>
<evidence type="ECO:0000259" key="1">
    <source>
        <dbReference type="PROSITE" id="PS50075"/>
    </source>
</evidence>
<evidence type="ECO:0000313" key="3">
    <source>
        <dbReference type="Proteomes" id="UP000248544"/>
    </source>
</evidence>
<dbReference type="EMBL" id="POUA01000025">
    <property type="protein sequence ID" value="PZG53362.1"/>
    <property type="molecule type" value="Genomic_DNA"/>
</dbReference>
<sequence>MQKFTLDDLKRVVGKCLGASEAAELTEESADTPFEKLGLDSLARYEVVTVIQEELRLPIPDDDVDQMATARMVLDYVNGRLAGVAP</sequence>
<gene>
    <name evidence="2" type="ORF">C1I98_05580</name>
</gene>
<dbReference type="Proteomes" id="UP000248544">
    <property type="component" value="Unassembled WGS sequence"/>
</dbReference>
<feature type="domain" description="Carrier" evidence="1">
    <location>
        <begin position="3"/>
        <end position="81"/>
    </location>
</feature>